<organism evidence="6 7">
    <name type="scientific">Diatrype stigma</name>
    <dbReference type="NCBI Taxonomy" id="117547"/>
    <lineage>
        <taxon>Eukaryota</taxon>
        <taxon>Fungi</taxon>
        <taxon>Dikarya</taxon>
        <taxon>Ascomycota</taxon>
        <taxon>Pezizomycotina</taxon>
        <taxon>Sordariomycetes</taxon>
        <taxon>Xylariomycetidae</taxon>
        <taxon>Xylariales</taxon>
        <taxon>Diatrypaceae</taxon>
        <taxon>Diatrype</taxon>
    </lineage>
</organism>
<comment type="caution">
    <text evidence="6">The sequence shown here is derived from an EMBL/GenBank/DDBJ whole genome shotgun (WGS) entry which is preliminary data.</text>
</comment>
<evidence type="ECO:0000259" key="5">
    <source>
        <dbReference type="SMART" id="SM00829"/>
    </source>
</evidence>
<dbReference type="Gene3D" id="3.90.180.10">
    <property type="entry name" value="Medium-chain alcohol dehydrogenases, catalytic domain"/>
    <property type="match status" value="1"/>
</dbReference>
<dbReference type="PANTHER" id="PTHR48106:SF13">
    <property type="entry name" value="QUINONE OXIDOREDUCTASE-RELATED"/>
    <property type="match status" value="1"/>
</dbReference>
<dbReference type="GO" id="GO:0035925">
    <property type="term" value="F:mRNA 3'-UTR AU-rich region binding"/>
    <property type="evidence" value="ECO:0007669"/>
    <property type="project" value="TreeGrafter"/>
</dbReference>
<dbReference type="GO" id="GO:0005829">
    <property type="term" value="C:cytosol"/>
    <property type="evidence" value="ECO:0007669"/>
    <property type="project" value="TreeGrafter"/>
</dbReference>
<keyword evidence="1" id="KW-0521">NADP</keyword>
<evidence type="ECO:0000256" key="1">
    <source>
        <dbReference type="ARBA" id="ARBA00022857"/>
    </source>
</evidence>
<name>A0AAN9US37_9PEZI</name>
<dbReference type="InterPro" id="IPR011032">
    <property type="entry name" value="GroES-like_sf"/>
</dbReference>
<dbReference type="InterPro" id="IPR036291">
    <property type="entry name" value="NAD(P)-bd_dom_sf"/>
</dbReference>
<dbReference type="CDD" id="cd05286">
    <property type="entry name" value="QOR2"/>
    <property type="match status" value="1"/>
</dbReference>
<evidence type="ECO:0000313" key="7">
    <source>
        <dbReference type="Proteomes" id="UP001320420"/>
    </source>
</evidence>
<dbReference type="PANTHER" id="PTHR48106">
    <property type="entry name" value="QUINONE OXIDOREDUCTASE PIG3-RELATED"/>
    <property type="match status" value="1"/>
</dbReference>
<dbReference type="GO" id="GO:0070402">
    <property type="term" value="F:NADPH binding"/>
    <property type="evidence" value="ECO:0007669"/>
    <property type="project" value="TreeGrafter"/>
</dbReference>
<dbReference type="FunFam" id="3.40.50.720:FF:000053">
    <property type="entry name" value="Quinone oxidoreductase 1"/>
    <property type="match status" value="1"/>
</dbReference>
<protein>
    <recommendedName>
        <fullName evidence="4">Probable quinone oxidoreductase</fullName>
    </recommendedName>
    <alternativeName>
        <fullName evidence="3">NADPH:quinone reductase</fullName>
    </alternativeName>
</protein>
<dbReference type="SUPFAM" id="SSF51735">
    <property type="entry name" value="NAD(P)-binding Rossmann-fold domains"/>
    <property type="match status" value="1"/>
</dbReference>
<keyword evidence="7" id="KW-1185">Reference proteome</keyword>
<dbReference type="EMBL" id="JAKJXP020000021">
    <property type="protein sequence ID" value="KAK7754389.1"/>
    <property type="molecule type" value="Genomic_DNA"/>
</dbReference>
<evidence type="ECO:0000256" key="4">
    <source>
        <dbReference type="ARBA" id="ARBA00070796"/>
    </source>
</evidence>
<accession>A0AAN9US37</accession>
<keyword evidence="2" id="KW-0560">Oxidoreductase</keyword>
<evidence type="ECO:0000313" key="6">
    <source>
        <dbReference type="EMBL" id="KAK7754389.1"/>
    </source>
</evidence>
<dbReference type="AlphaFoldDB" id="A0AAN9US37"/>
<evidence type="ECO:0000256" key="2">
    <source>
        <dbReference type="ARBA" id="ARBA00023002"/>
    </source>
</evidence>
<feature type="domain" description="Enoyl reductase (ER)" evidence="5">
    <location>
        <begin position="17"/>
        <end position="330"/>
    </location>
</feature>
<dbReference type="Proteomes" id="UP001320420">
    <property type="component" value="Unassembled WGS sequence"/>
</dbReference>
<gene>
    <name evidence="6" type="primary">ZTA1</name>
    <name evidence="6" type="ORF">SLS62_003682</name>
</gene>
<evidence type="ECO:0000256" key="3">
    <source>
        <dbReference type="ARBA" id="ARBA00043088"/>
    </source>
</evidence>
<dbReference type="GO" id="GO:0003960">
    <property type="term" value="F:quinone reductase (NADPH) activity"/>
    <property type="evidence" value="ECO:0007669"/>
    <property type="project" value="InterPro"/>
</dbReference>
<dbReference type="SUPFAM" id="SSF50129">
    <property type="entry name" value="GroES-like"/>
    <property type="match status" value="1"/>
</dbReference>
<reference evidence="6 7" key="1">
    <citation type="submission" date="2024-02" db="EMBL/GenBank/DDBJ databases">
        <title>De novo assembly and annotation of 12 fungi associated with fruit tree decline syndrome in Ontario, Canada.</title>
        <authorList>
            <person name="Sulman M."/>
            <person name="Ellouze W."/>
            <person name="Ilyukhin E."/>
        </authorList>
    </citation>
    <scope>NUCLEOTIDE SEQUENCE [LARGE SCALE GENOMIC DNA]</scope>
    <source>
        <strain evidence="6 7">M11/M66-122</strain>
    </source>
</reference>
<sequence length="334" mass="35464">MASIPSTMKGVIIEKQGGTEVLQYKTDLPVPEPKEGEVLVKNDYIGVNFLDTYQRSGLYPVPAFPHMVGGEAEGTIVKTGSGNVYNLKEGDKVALYKPSGAYAEYALAPALQVVKLPASLAPKLGAASILQGLTALTLIRESYPVQKGDWVLVHAAAGGMGLWLTQLLAGVGARTIGTASTAAKTELAARAGATHVINYGEEKDVKARVLELTGGQGVAAVFDGVGQATFDLSLDCLARKGSMVSFGNASGAVPPFSIARLSDKNAKLLRPRVFGYLVTREEIEHYTAELFGFLEEGKIDVHIHEVYPLSEAARAHQDLEGRKSTGKLLLDPSK</sequence>
<dbReference type="InterPro" id="IPR020843">
    <property type="entry name" value="ER"/>
</dbReference>
<dbReference type="Pfam" id="PF00107">
    <property type="entry name" value="ADH_zinc_N"/>
    <property type="match status" value="1"/>
</dbReference>
<dbReference type="InterPro" id="IPR047618">
    <property type="entry name" value="QOR-like"/>
</dbReference>
<proteinExistence type="predicted"/>
<dbReference type="Pfam" id="PF08240">
    <property type="entry name" value="ADH_N"/>
    <property type="match status" value="1"/>
</dbReference>
<dbReference type="InterPro" id="IPR013154">
    <property type="entry name" value="ADH-like_N"/>
</dbReference>
<dbReference type="InterPro" id="IPR013149">
    <property type="entry name" value="ADH-like_C"/>
</dbReference>
<dbReference type="Gene3D" id="3.40.50.720">
    <property type="entry name" value="NAD(P)-binding Rossmann-like Domain"/>
    <property type="match status" value="1"/>
</dbReference>
<dbReference type="SMART" id="SM00829">
    <property type="entry name" value="PKS_ER"/>
    <property type="match status" value="1"/>
</dbReference>